<dbReference type="KEGG" id="moc:BB934_31285"/>
<dbReference type="EMBL" id="CP016617">
    <property type="protein sequence ID" value="ANY82739.1"/>
    <property type="molecule type" value="Genomic_DNA"/>
</dbReference>
<organism evidence="1">
    <name type="scientific">Microvirga ossetica</name>
    <dbReference type="NCBI Taxonomy" id="1882682"/>
    <lineage>
        <taxon>Bacteria</taxon>
        <taxon>Pseudomonadati</taxon>
        <taxon>Pseudomonadota</taxon>
        <taxon>Alphaproteobacteria</taxon>
        <taxon>Hyphomicrobiales</taxon>
        <taxon>Methylobacteriaceae</taxon>
        <taxon>Microvirga</taxon>
    </lineage>
</organism>
<keyword evidence="1" id="KW-0614">Plasmid</keyword>
<dbReference type="AlphaFoldDB" id="A0A1B2ES01"/>
<proteinExistence type="predicted"/>
<sequence>MIELIATEEPLPSATSPKGLLQVSDVWYWATTSYHSTETGSLPDARSSRRLAAESTYRRIAEMHTR</sequence>
<reference evidence="1" key="1">
    <citation type="submission" date="2016-07" db="EMBL/GenBank/DDBJ databases">
        <title>Microvirga ossetica sp. nov. a new species of rhizobia isolated from root nodules of the legume species Vicia alpestris Steven originated from North Ossetia region in the Caucasus.</title>
        <authorList>
            <person name="Safronova V.I."/>
            <person name="Kuznetsova I.G."/>
            <person name="Sazanova A.L."/>
            <person name="Belimov A."/>
            <person name="Andronov E."/>
            <person name="Osledkin Y.S."/>
            <person name="Onishchuk O.P."/>
            <person name="Kurchak O.N."/>
            <person name="Shaposhnikov A.I."/>
            <person name="Willems A."/>
            <person name="Tikhonovich I.A."/>
        </authorList>
    </citation>
    <scope>NUCLEOTIDE SEQUENCE [LARGE SCALE GENOMIC DNA]</scope>
    <source>
        <strain evidence="1">V5/3M</strain>
        <plasmid evidence="1">unnamed1</plasmid>
    </source>
</reference>
<gene>
    <name evidence="1" type="ORF">BB934_31285</name>
</gene>
<geneLocation type="plasmid" evidence="1">
    <name>unnamed1</name>
</geneLocation>
<protein>
    <submittedName>
        <fullName evidence="1">Uncharacterized protein</fullName>
    </submittedName>
</protein>
<evidence type="ECO:0000313" key="1">
    <source>
        <dbReference type="EMBL" id="ANY82739.1"/>
    </source>
</evidence>
<accession>A0A1B2ES01</accession>
<name>A0A1B2ES01_9HYPH</name>